<evidence type="ECO:0000313" key="2">
    <source>
        <dbReference type="EMBL" id="BFG71461.1"/>
    </source>
</evidence>
<accession>A0AAT9GLF3</accession>
<dbReference type="EMBL" id="AP029612">
    <property type="protein sequence ID" value="BFG71461.1"/>
    <property type="molecule type" value="Genomic_DNA"/>
</dbReference>
<dbReference type="Pfam" id="PF13590">
    <property type="entry name" value="DUF4136"/>
    <property type="match status" value="1"/>
</dbReference>
<dbReference type="RefSeq" id="WP_353549092.1">
    <property type="nucleotide sequence ID" value="NZ_AP029612.1"/>
</dbReference>
<name>A0AAT9GLF3_9BACT</name>
<dbReference type="AlphaFoldDB" id="A0AAT9GLF3"/>
<dbReference type="InterPro" id="IPR025411">
    <property type="entry name" value="DUF4136"/>
</dbReference>
<feature type="domain" description="DUF4136" evidence="1">
    <location>
        <begin position="24"/>
        <end position="179"/>
    </location>
</feature>
<gene>
    <name evidence="2" type="ORF">KACHI17_23420</name>
</gene>
<reference evidence="2" key="1">
    <citation type="submission" date="2024-02" db="EMBL/GenBank/DDBJ databases">
        <title>Sediminibacterium planktonica sp. nov. and Sediminibacterium longus sp. nov., isolated from surface lake and river water.</title>
        <authorList>
            <person name="Watanabe K."/>
            <person name="Takemine S."/>
            <person name="Ishii Y."/>
            <person name="Ogata Y."/>
            <person name="Shindo C."/>
            <person name="Suda W."/>
        </authorList>
    </citation>
    <scope>NUCLEOTIDE SEQUENCE</scope>
    <source>
        <strain evidence="2">KACHI17</strain>
    </source>
</reference>
<dbReference type="Gene3D" id="3.30.160.670">
    <property type="match status" value="1"/>
</dbReference>
<organism evidence="2">
    <name type="scientific">Sediminibacterium sp. KACHI17</name>
    <dbReference type="NCBI Taxonomy" id="1751071"/>
    <lineage>
        <taxon>Bacteria</taxon>
        <taxon>Pseudomonadati</taxon>
        <taxon>Bacteroidota</taxon>
        <taxon>Chitinophagia</taxon>
        <taxon>Chitinophagales</taxon>
        <taxon>Chitinophagaceae</taxon>
        <taxon>Sediminibacterium</taxon>
    </lineage>
</organism>
<evidence type="ECO:0000259" key="1">
    <source>
        <dbReference type="Pfam" id="PF13590"/>
    </source>
</evidence>
<protein>
    <submittedName>
        <fullName evidence="2">DUF4136 domain-containing protein</fullName>
    </submittedName>
</protein>
<sequence length="186" mass="21183">MKQLIVLVFTVLIFTQCSTTRVFNTDAATDATPASYKTYGFYEFTAAGDTNSATFQLRVEILKNVIKAEMNARGYQFVPTRPDLLINIGILVKQQIQTRQTNWQNDGRFTYMGQRNYTWKSEEIEVGRYKEGTLTLHIVETARNKMIWQGSMSGIVPEKPDTKNNTAGKAMKKLFEKYPFRAGVGI</sequence>
<proteinExistence type="predicted"/>